<sequence length="272" mass="30192">EKSTNCIPFDLPRTFPTLAFFCEGGPLHEDCARILEAYTFFRPDIGYVQGMSFLAAMLLLYLPAYPAFVGLCNLLNTPSVLGLYTLEPQAVACRARLFRSFCAQQLPAVARCIDEVGLMPEMFLIEWFITIFAKCLPLDVASVIWDLFLLDGEVVLYCTAIALFRILEPSILHPDGRSGPTAATPDLESISRSLGEDLRKRVNDPDELLWHVREVWRRAPPQLLEEIRAIENTEFGATPSGGSGVLAANMPRGPPAFLASVRAALVSRWTSR</sequence>
<dbReference type="SUPFAM" id="SSF47923">
    <property type="entry name" value="Ypt/Rab-GAP domain of gyp1p"/>
    <property type="match status" value="2"/>
</dbReference>
<comment type="caution">
    <text evidence="2">The sequence shown here is derived from an EMBL/GenBank/DDBJ whole genome shotgun (WGS) entry which is preliminary data.</text>
</comment>
<dbReference type="OrthoDB" id="435695at2759"/>
<dbReference type="Gene3D" id="1.10.472.80">
    <property type="entry name" value="Ypt/Rab-GAP domain of gyp1p, domain 3"/>
    <property type="match status" value="1"/>
</dbReference>
<gene>
    <name evidence="2" type="ORF">PGLA1383_LOCUS4950</name>
</gene>
<proteinExistence type="predicted"/>
<reference evidence="2" key="1">
    <citation type="submission" date="2021-02" db="EMBL/GenBank/DDBJ databases">
        <authorList>
            <person name="Dougan E. K."/>
            <person name="Rhodes N."/>
            <person name="Thang M."/>
            <person name="Chan C."/>
        </authorList>
    </citation>
    <scope>NUCLEOTIDE SEQUENCE</scope>
</reference>
<dbReference type="InterPro" id="IPR000195">
    <property type="entry name" value="Rab-GAP-TBC_dom"/>
</dbReference>
<dbReference type="PANTHER" id="PTHR47219">
    <property type="entry name" value="RAB GTPASE-ACTIVATING PROTEIN 1-LIKE"/>
    <property type="match status" value="1"/>
</dbReference>
<organism evidence="2 3">
    <name type="scientific">Polarella glacialis</name>
    <name type="common">Dinoflagellate</name>
    <dbReference type="NCBI Taxonomy" id="89957"/>
    <lineage>
        <taxon>Eukaryota</taxon>
        <taxon>Sar</taxon>
        <taxon>Alveolata</taxon>
        <taxon>Dinophyceae</taxon>
        <taxon>Suessiales</taxon>
        <taxon>Suessiaceae</taxon>
        <taxon>Polarella</taxon>
    </lineage>
</organism>
<dbReference type="InterPro" id="IPR035969">
    <property type="entry name" value="Rab-GAP_TBC_sf"/>
</dbReference>
<evidence type="ECO:0000313" key="2">
    <source>
        <dbReference type="EMBL" id="CAE8586053.1"/>
    </source>
</evidence>
<dbReference type="Proteomes" id="UP000654075">
    <property type="component" value="Unassembled WGS sequence"/>
</dbReference>
<dbReference type="GO" id="GO:0005096">
    <property type="term" value="F:GTPase activator activity"/>
    <property type="evidence" value="ECO:0007669"/>
    <property type="project" value="TreeGrafter"/>
</dbReference>
<dbReference type="AlphaFoldDB" id="A0A813DC27"/>
<accession>A0A813DC27</accession>
<feature type="domain" description="Rab-GAP TBC" evidence="1">
    <location>
        <begin position="1"/>
        <end position="152"/>
    </location>
</feature>
<evidence type="ECO:0000313" key="3">
    <source>
        <dbReference type="Proteomes" id="UP000654075"/>
    </source>
</evidence>
<protein>
    <recommendedName>
        <fullName evidence="1">Rab-GAP TBC domain-containing protein</fullName>
    </recommendedName>
</protein>
<name>A0A813DC27_POLGL</name>
<dbReference type="PANTHER" id="PTHR47219:SF9">
    <property type="entry name" value="GTPASE ACTIVATING PROTEIN AND CENTROSOME-ASSOCIATED, ISOFORM B"/>
    <property type="match status" value="1"/>
</dbReference>
<dbReference type="InterPro" id="IPR050302">
    <property type="entry name" value="Rab_GAP_TBC_domain"/>
</dbReference>
<dbReference type="GO" id="GO:0031267">
    <property type="term" value="F:small GTPase binding"/>
    <property type="evidence" value="ECO:0007669"/>
    <property type="project" value="TreeGrafter"/>
</dbReference>
<feature type="non-terminal residue" evidence="2">
    <location>
        <position position="1"/>
    </location>
</feature>
<dbReference type="PROSITE" id="PS50086">
    <property type="entry name" value="TBC_RABGAP"/>
    <property type="match status" value="1"/>
</dbReference>
<dbReference type="Pfam" id="PF00566">
    <property type="entry name" value="RabGAP-TBC"/>
    <property type="match status" value="1"/>
</dbReference>
<dbReference type="EMBL" id="CAJNNV010001894">
    <property type="protein sequence ID" value="CAE8586053.1"/>
    <property type="molecule type" value="Genomic_DNA"/>
</dbReference>
<dbReference type="Gene3D" id="1.10.8.270">
    <property type="entry name" value="putative rabgap domain of human tbc1 domain family member 14 like domains"/>
    <property type="match status" value="1"/>
</dbReference>
<keyword evidence="3" id="KW-1185">Reference proteome</keyword>
<dbReference type="SMART" id="SM00164">
    <property type="entry name" value="TBC"/>
    <property type="match status" value="1"/>
</dbReference>
<evidence type="ECO:0000259" key="1">
    <source>
        <dbReference type="PROSITE" id="PS50086"/>
    </source>
</evidence>